<dbReference type="EMBL" id="JADNRY010000421">
    <property type="protein sequence ID" value="KAF9056843.1"/>
    <property type="molecule type" value="Genomic_DNA"/>
</dbReference>
<dbReference type="AlphaFoldDB" id="A0A9P5P791"/>
<feature type="compositionally biased region" description="Low complexity" evidence="1">
    <location>
        <begin position="256"/>
        <end position="265"/>
    </location>
</feature>
<feature type="compositionally biased region" description="Low complexity" evidence="1">
    <location>
        <begin position="220"/>
        <end position="241"/>
    </location>
</feature>
<protein>
    <submittedName>
        <fullName evidence="3">Uncharacterized protein</fullName>
    </submittedName>
</protein>
<feature type="compositionally biased region" description="Pro residues" evidence="1">
    <location>
        <begin position="284"/>
        <end position="296"/>
    </location>
</feature>
<dbReference type="Proteomes" id="UP000772434">
    <property type="component" value="Unassembled WGS sequence"/>
</dbReference>
<keyword evidence="2" id="KW-0732">Signal</keyword>
<evidence type="ECO:0000313" key="4">
    <source>
        <dbReference type="Proteomes" id="UP000772434"/>
    </source>
</evidence>
<evidence type="ECO:0000256" key="2">
    <source>
        <dbReference type="SAM" id="SignalP"/>
    </source>
</evidence>
<feature type="chain" id="PRO_5040516453" evidence="2">
    <location>
        <begin position="18"/>
        <end position="328"/>
    </location>
</feature>
<evidence type="ECO:0000256" key="1">
    <source>
        <dbReference type="SAM" id="MobiDB-lite"/>
    </source>
</evidence>
<proteinExistence type="predicted"/>
<sequence length="328" mass="35418">MRSALLLFSLIASLILAACPLPMNQSHLIPRGKIGRPRNPRITVTFICGKTGQALGLGDPKSVEALKAERLVTQALSKALKVDTLVNRISFVNSYSVPSGSKEEQLGYITVSGGLLQSQCPDPIGPDPQITCFGWVQILGTEDQLMLYMGIRKGLLGPILTDELEVIMGKPVSAPLQTEWKVFDRQFISYFMVPRSGPSMQSAGGQGSPADHQQGDPVHQHQQGTHIHQQQQGAHVQQAQQEAHDYHHHQGDPRVHQQQAAHAAQVPGRMSIGAILHPSTVPPPAQMLNPSPPPWAEIPHDASVSPSTGKEPHLSFLLNPSPPTGHPG</sequence>
<comment type="caution">
    <text evidence="3">The sequence shown here is derived from an EMBL/GenBank/DDBJ whole genome shotgun (WGS) entry which is preliminary data.</text>
</comment>
<feature type="signal peptide" evidence="2">
    <location>
        <begin position="1"/>
        <end position="17"/>
    </location>
</feature>
<feature type="region of interest" description="Disordered" evidence="1">
    <location>
        <begin position="284"/>
        <end position="328"/>
    </location>
</feature>
<evidence type="ECO:0000313" key="3">
    <source>
        <dbReference type="EMBL" id="KAF9056843.1"/>
    </source>
</evidence>
<organism evidence="3 4">
    <name type="scientific">Rhodocollybia butyracea</name>
    <dbReference type="NCBI Taxonomy" id="206335"/>
    <lineage>
        <taxon>Eukaryota</taxon>
        <taxon>Fungi</taxon>
        <taxon>Dikarya</taxon>
        <taxon>Basidiomycota</taxon>
        <taxon>Agaricomycotina</taxon>
        <taxon>Agaricomycetes</taxon>
        <taxon>Agaricomycetidae</taxon>
        <taxon>Agaricales</taxon>
        <taxon>Marasmiineae</taxon>
        <taxon>Omphalotaceae</taxon>
        <taxon>Rhodocollybia</taxon>
    </lineage>
</organism>
<feature type="compositionally biased region" description="Basic and acidic residues" evidence="1">
    <location>
        <begin position="242"/>
        <end position="255"/>
    </location>
</feature>
<keyword evidence="4" id="KW-1185">Reference proteome</keyword>
<gene>
    <name evidence="3" type="ORF">BDP27DRAFT_1433381</name>
</gene>
<dbReference type="PROSITE" id="PS51257">
    <property type="entry name" value="PROKAR_LIPOPROTEIN"/>
    <property type="match status" value="1"/>
</dbReference>
<name>A0A9P5P791_9AGAR</name>
<feature type="region of interest" description="Disordered" evidence="1">
    <location>
        <begin position="198"/>
        <end position="266"/>
    </location>
</feature>
<accession>A0A9P5P791</accession>
<reference evidence="3" key="1">
    <citation type="submission" date="2020-11" db="EMBL/GenBank/DDBJ databases">
        <authorList>
            <consortium name="DOE Joint Genome Institute"/>
            <person name="Ahrendt S."/>
            <person name="Riley R."/>
            <person name="Andreopoulos W."/>
            <person name="Labutti K."/>
            <person name="Pangilinan J."/>
            <person name="Ruiz-Duenas F.J."/>
            <person name="Barrasa J.M."/>
            <person name="Sanchez-Garcia M."/>
            <person name="Camarero S."/>
            <person name="Miyauchi S."/>
            <person name="Serrano A."/>
            <person name="Linde D."/>
            <person name="Babiker R."/>
            <person name="Drula E."/>
            <person name="Ayuso-Fernandez I."/>
            <person name="Pacheco R."/>
            <person name="Padilla G."/>
            <person name="Ferreira P."/>
            <person name="Barriuso J."/>
            <person name="Kellner H."/>
            <person name="Castanera R."/>
            <person name="Alfaro M."/>
            <person name="Ramirez L."/>
            <person name="Pisabarro A.G."/>
            <person name="Kuo A."/>
            <person name="Tritt A."/>
            <person name="Lipzen A."/>
            <person name="He G."/>
            <person name="Yan M."/>
            <person name="Ng V."/>
            <person name="Cullen D."/>
            <person name="Martin F."/>
            <person name="Rosso M.-N."/>
            <person name="Henrissat B."/>
            <person name="Hibbett D."/>
            <person name="Martinez A.T."/>
            <person name="Grigoriev I.V."/>
        </authorList>
    </citation>
    <scope>NUCLEOTIDE SEQUENCE</scope>
    <source>
        <strain evidence="3">AH 40177</strain>
    </source>
</reference>